<organism evidence="1 2">
    <name type="scientific">Solanum bulbocastanum</name>
    <name type="common">Wild potato</name>
    <dbReference type="NCBI Taxonomy" id="147425"/>
    <lineage>
        <taxon>Eukaryota</taxon>
        <taxon>Viridiplantae</taxon>
        <taxon>Streptophyta</taxon>
        <taxon>Embryophyta</taxon>
        <taxon>Tracheophyta</taxon>
        <taxon>Spermatophyta</taxon>
        <taxon>Magnoliopsida</taxon>
        <taxon>eudicotyledons</taxon>
        <taxon>Gunneridae</taxon>
        <taxon>Pentapetalae</taxon>
        <taxon>asterids</taxon>
        <taxon>lamiids</taxon>
        <taxon>Solanales</taxon>
        <taxon>Solanaceae</taxon>
        <taxon>Solanoideae</taxon>
        <taxon>Solaneae</taxon>
        <taxon>Solanum</taxon>
    </lineage>
</organism>
<dbReference type="AlphaFoldDB" id="A0AAN8SY66"/>
<keyword evidence="2" id="KW-1185">Reference proteome</keyword>
<reference evidence="1 2" key="1">
    <citation type="submission" date="2024-02" db="EMBL/GenBank/DDBJ databases">
        <title>de novo genome assembly of Solanum bulbocastanum strain 11H21.</title>
        <authorList>
            <person name="Hosaka A.J."/>
        </authorList>
    </citation>
    <scope>NUCLEOTIDE SEQUENCE [LARGE SCALE GENOMIC DNA]</scope>
    <source>
        <tissue evidence="1">Young leaves</tissue>
    </source>
</reference>
<name>A0AAN8SY66_SOLBU</name>
<proteinExistence type="predicted"/>
<dbReference type="EMBL" id="JBANQN010000011">
    <property type="protein sequence ID" value="KAK6776119.1"/>
    <property type="molecule type" value="Genomic_DNA"/>
</dbReference>
<evidence type="ECO:0000313" key="1">
    <source>
        <dbReference type="EMBL" id="KAK6776119.1"/>
    </source>
</evidence>
<comment type="caution">
    <text evidence="1">The sequence shown here is derived from an EMBL/GenBank/DDBJ whole genome shotgun (WGS) entry which is preliminary data.</text>
</comment>
<dbReference type="Proteomes" id="UP001371456">
    <property type="component" value="Unassembled WGS sequence"/>
</dbReference>
<accession>A0AAN8SY66</accession>
<protein>
    <submittedName>
        <fullName evidence="1">Uncharacterized protein</fullName>
    </submittedName>
</protein>
<gene>
    <name evidence="1" type="ORF">RDI58_027120</name>
</gene>
<evidence type="ECO:0000313" key="2">
    <source>
        <dbReference type="Proteomes" id="UP001371456"/>
    </source>
</evidence>
<sequence length="27" mass="3174">MFQQVYKQLLCNPSIALDIDPVWTHNV</sequence>